<dbReference type="PROSITE" id="PS50801">
    <property type="entry name" value="STAS"/>
    <property type="match status" value="1"/>
</dbReference>
<gene>
    <name evidence="4" type="ordered locus">CLDAP_13990</name>
</gene>
<dbReference type="Pfam" id="PF01740">
    <property type="entry name" value="STAS"/>
    <property type="match status" value="1"/>
</dbReference>
<dbReference type="PANTHER" id="PTHR33495">
    <property type="entry name" value="ANTI-SIGMA FACTOR ANTAGONIST TM_1081-RELATED-RELATED"/>
    <property type="match status" value="1"/>
</dbReference>
<evidence type="ECO:0000256" key="1">
    <source>
        <dbReference type="ARBA" id="ARBA00009013"/>
    </source>
</evidence>
<reference evidence="4 5" key="1">
    <citation type="submission" date="2012-02" db="EMBL/GenBank/DDBJ databases">
        <title>Complete genome sequence of Caldilinea aerophila DSM 14535 (= NBRC 102666).</title>
        <authorList>
            <person name="Oguchi A."/>
            <person name="Hosoyama A."/>
            <person name="Sekine M."/>
            <person name="Fukai R."/>
            <person name="Kato Y."/>
            <person name="Nakamura S."/>
            <person name="Hanada S."/>
            <person name="Yamazaki S."/>
            <person name="Fujita N."/>
        </authorList>
    </citation>
    <scope>NUCLEOTIDE SEQUENCE [LARGE SCALE GENOMIC DNA]</scope>
    <source>
        <strain evidence="5">DSM 14535 / JCM 11387 / NBRC 104270 / STL-6-O1</strain>
    </source>
</reference>
<dbReference type="SUPFAM" id="SSF52091">
    <property type="entry name" value="SpoIIaa-like"/>
    <property type="match status" value="1"/>
</dbReference>
<comment type="similarity">
    <text evidence="1 2">Belongs to the anti-sigma-factor antagonist family.</text>
</comment>
<dbReference type="AlphaFoldDB" id="I0I2F1"/>
<dbReference type="KEGG" id="cap:CLDAP_13990"/>
<dbReference type="HOGENOM" id="CLU_115403_6_1_0"/>
<dbReference type="EMBL" id="AP012337">
    <property type="protein sequence ID" value="BAL99438.1"/>
    <property type="molecule type" value="Genomic_DNA"/>
</dbReference>
<evidence type="ECO:0000313" key="4">
    <source>
        <dbReference type="EMBL" id="BAL99438.1"/>
    </source>
</evidence>
<accession>I0I2F1</accession>
<dbReference type="eggNOG" id="COG1366">
    <property type="taxonomic scope" value="Bacteria"/>
</dbReference>
<feature type="domain" description="STAS" evidence="3">
    <location>
        <begin position="2"/>
        <end position="111"/>
    </location>
</feature>
<dbReference type="Proteomes" id="UP000007880">
    <property type="component" value="Chromosome"/>
</dbReference>
<proteinExistence type="inferred from homology"/>
<dbReference type="OrthoDB" id="9794628at2"/>
<dbReference type="GO" id="GO:0043856">
    <property type="term" value="F:anti-sigma factor antagonist activity"/>
    <property type="evidence" value="ECO:0007669"/>
    <property type="project" value="InterPro"/>
</dbReference>
<evidence type="ECO:0000259" key="3">
    <source>
        <dbReference type="PROSITE" id="PS50801"/>
    </source>
</evidence>
<evidence type="ECO:0000256" key="2">
    <source>
        <dbReference type="RuleBase" id="RU003749"/>
    </source>
</evidence>
<keyword evidence="5" id="KW-1185">Reference proteome</keyword>
<dbReference type="InterPro" id="IPR036513">
    <property type="entry name" value="STAS_dom_sf"/>
</dbReference>
<dbReference type="RefSeq" id="WP_014432678.1">
    <property type="nucleotide sequence ID" value="NC_017079.1"/>
</dbReference>
<sequence length="113" mass="12406">MHSTVTQASSKVFLTSLTGRFDAHQVPKVQKEIDAALANGAKAVVMDLTEVNFVDSSALAVMVRTMKHCRERGGDLFLCGVRQPVRIIFELTRMDKAFRMFEDCEAARSAAGA</sequence>
<dbReference type="PANTHER" id="PTHR33495:SF2">
    <property type="entry name" value="ANTI-SIGMA FACTOR ANTAGONIST TM_1081-RELATED"/>
    <property type="match status" value="1"/>
</dbReference>
<dbReference type="InterPro" id="IPR002645">
    <property type="entry name" value="STAS_dom"/>
</dbReference>
<dbReference type="InterPro" id="IPR003658">
    <property type="entry name" value="Anti-sigma_ant"/>
</dbReference>
<dbReference type="STRING" id="926550.CLDAP_13990"/>
<dbReference type="CDD" id="cd07043">
    <property type="entry name" value="STAS_anti-anti-sigma_factors"/>
    <property type="match status" value="1"/>
</dbReference>
<protein>
    <recommendedName>
        <fullName evidence="2">Anti-sigma factor antagonist</fullName>
    </recommendedName>
</protein>
<dbReference type="NCBIfam" id="TIGR00377">
    <property type="entry name" value="ant_ant_sig"/>
    <property type="match status" value="1"/>
</dbReference>
<dbReference type="Gene3D" id="3.30.750.24">
    <property type="entry name" value="STAS domain"/>
    <property type="match status" value="1"/>
</dbReference>
<name>I0I2F1_CALAS</name>
<organism evidence="4 5">
    <name type="scientific">Caldilinea aerophila (strain DSM 14535 / JCM 11387 / NBRC 104270 / STL-6-O1)</name>
    <dbReference type="NCBI Taxonomy" id="926550"/>
    <lineage>
        <taxon>Bacteria</taxon>
        <taxon>Bacillati</taxon>
        <taxon>Chloroflexota</taxon>
        <taxon>Caldilineae</taxon>
        <taxon>Caldilineales</taxon>
        <taxon>Caldilineaceae</taxon>
        <taxon>Caldilinea</taxon>
    </lineage>
</organism>
<evidence type="ECO:0000313" key="5">
    <source>
        <dbReference type="Proteomes" id="UP000007880"/>
    </source>
</evidence>